<feature type="region of interest" description="Disordered" evidence="7">
    <location>
        <begin position="22"/>
        <end position="46"/>
    </location>
</feature>
<dbReference type="RefSeq" id="XP_046068148.1">
    <property type="nucleotide sequence ID" value="XM_046217070.1"/>
</dbReference>
<keyword evidence="3" id="KW-0805">Transcription regulation</keyword>
<feature type="compositionally biased region" description="Basic residues" evidence="7">
    <location>
        <begin position="24"/>
        <end position="44"/>
    </location>
</feature>
<keyword evidence="4" id="KW-0238">DNA-binding</keyword>
<dbReference type="InterPro" id="IPR007219">
    <property type="entry name" value="XnlR_reg_dom"/>
</dbReference>
<dbReference type="InterPro" id="IPR051430">
    <property type="entry name" value="Fungal_TF_Env_Response"/>
</dbReference>
<keyword evidence="10" id="KW-1185">Reference proteome</keyword>
<proteinExistence type="predicted"/>
<comment type="caution">
    <text evidence="9">The sequence shown here is derived from an EMBL/GenBank/DDBJ whole genome shotgun (WGS) entry which is preliminary data.</text>
</comment>
<dbReference type="GO" id="GO:0006351">
    <property type="term" value="P:DNA-templated transcription"/>
    <property type="evidence" value="ECO:0007669"/>
    <property type="project" value="InterPro"/>
</dbReference>
<dbReference type="Pfam" id="PF04082">
    <property type="entry name" value="Fungal_trans"/>
    <property type="match status" value="1"/>
</dbReference>
<keyword evidence="5" id="KW-0804">Transcription</keyword>
<evidence type="ECO:0000256" key="7">
    <source>
        <dbReference type="SAM" id="MobiDB-lite"/>
    </source>
</evidence>
<evidence type="ECO:0000256" key="2">
    <source>
        <dbReference type="ARBA" id="ARBA00022833"/>
    </source>
</evidence>
<dbReference type="SMART" id="SM00906">
    <property type="entry name" value="Fungal_trans"/>
    <property type="match status" value="1"/>
</dbReference>
<keyword evidence="6" id="KW-0539">Nucleus</keyword>
<sequence length="570" mass="65793">MLLQRQELSDFVRRLLRHISSSSSRRKQMISSSLKKKRPGKKNRASQIWEKEDLISLLPSRARADSLIQTYLDVFETTYRVFHVPNFLRRYNDFWKSPTDTDECFILHILLAMATVNAFVHDGPERNDEDRRKQAKKSIRAAESWLRVQSQKWVTLDIFQIHVTLFHAKKLNWVEFKSSWESIGTLVRLSMAAGLHRDPTYLSQKMPVFEAEMRRRLWYTILELELQEACDRGMQPMLSADNWDCMPPSNIHDEDIGEMTIDLPPERDLHEYTRTSFLCTAQKHLPLRLEVLNKSNSLKNGIDVDLARKYVETLQGLVEGLPNWPETPSSAVANVLSRLVLYEQLMILQQPFAISQDTGLDHHRSFYFRATQRQMAIDVMSLYSSLPRSEALQIFTIRGDSFRAVLAMCYEAVQSSGAMNSELYNHEAEIHLLEETMTLFADRVRTLHKGFQLYWLVSAAVGLVKVRYSKVPNDDLVAAETVLDAFTLLEQINQCTGTNNLDHNHGIDPRLNSIEVTGNMQEHQESHTISSAIDLFDPDTFFAGLVDMDFSPDWLLRFDDPYSCPTINDL</sequence>
<feature type="domain" description="Xylanolytic transcriptional activator regulatory" evidence="8">
    <location>
        <begin position="179"/>
        <end position="254"/>
    </location>
</feature>
<organism evidence="9 10">
    <name type="scientific">Talaromyces proteolyticus</name>
    <dbReference type="NCBI Taxonomy" id="1131652"/>
    <lineage>
        <taxon>Eukaryota</taxon>
        <taxon>Fungi</taxon>
        <taxon>Dikarya</taxon>
        <taxon>Ascomycota</taxon>
        <taxon>Pezizomycotina</taxon>
        <taxon>Eurotiomycetes</taxon>
        <taxon>Eurotiomycetidae</taxon>
        <taxon>Eurotiales</taxon>
        <taxon>Trichocomaceae</taxon>
        <taxon>Talaromyces</taxon>
        <taxon>Talaromyces sect. Bacilispori</taxon>
    </lineage>
</organism>
<evidence type="ECO:0000256" key="5">
    <source>
        <dbReference type="ARBA" id="ARBA00023163"/>
    </source>
</evidence>
<dbReference type="Proteomes" id="UP001201262">
    <property type="component" value="Unassembled WGS sequence"/>
</dbReference>
<dbReference type="AlphaFoldDB" id="A0AAD4KLT7"/>
<dbReference type="EMBL" id="JAJTJA010000011">
    <property type="protein sequence ID" value="KAH8692151.1"/>
    <property type="molecule type" value="Genomic_DNA"/>
</dbReference>
<dbReference type="PANTHER" id="PTHR31944:SF131">
    <property type="entry name" value="HEME-RESPONSIVE ZINC FINGER TRANSCRIPTION FACTOR HAP1"/>
    <property type="match status" value="1"/>
</dbReference>
<dbReference type="GO" id="GO:0001228">
    <property type="term" value="F:DNA-binding transcription activator activity, RNA polymerase II-specific"/>
    <property type="evidence" value="ECO:0007669"/>
    <property type="project" value="TreeGrafter"/>
</dbReference>
<dbReference type="GO" id="GO:0000978">
    <property type="term" value="F:RNA polymerase II cis-regulatory region sequence-specific DNA binding"/>
    <property type="evidence" value="ECO:0007669"/>
    <property type="project" value="TreeGrafter"/>
</dbReference>
<evidence type="ECO:0000256" key="3">
    <source>
        <dbReference type="ARBA" id="ARBA00023015"/>
    </source>
</evidence>
<evidence type="ECO:0000313" key="9">
    <source>
        <dbReference type="EMBL" id="KAH8692151.1"/>
    </source>
</evidence>
<accession>A0AAD4KLT7</accession>
<evidence type="ECO:0000256" key="1">
    <source>
        <dbReference type="ARBA" id="ARBA00022723"/>
    </source>
</evidence>
<keyword evidence="1" id="KW-0479">Metal-binding</keyword>
<evidence type="ECO:0000259" key="8">
    <source>
        <dbReference type="SMART" id="SM00906"/>
    </source>
</evidence>
<dbReference type="GO" id="GO:0008270">
    <property type="term" value="F:zinc ion binding"/>
    <property type="evidence" value="ECO:0007669"/>
    <property type="project" value="InterPro"/>
</dbReference>
<keyword evidence="2" id="KW-0862">Zinc</keyword>
<gene>
    <name evidence="9" type="ORF">BGW36DRAFT_387098</name>
</gene>
<reference evidence="9" key="1">
    <citation type="submission" date="2021-12" db="EMBL/GenBank/DDBJ databases">
        <title>Convergent genome expansion in fungi linked to evolution of root-endophyte symbiosis.</title>
        <authorList>
            <consortium name="DOE Joint Genome Institute"/>
            <person name="Ke Y.-H."/>
            <person name="Bonito G."/>
            <person name="Liao H.-L."/>
            <person name="Looney B."/>
            <person name="Rojas-Flechas A."/>
            <person name="Nash J."/>
            <person name="Hameed K."/>
            <person name="Schadt C."/>
            <person name="Martin F."/>
            <person name="Crous P.W."/>
            <person name="Miettinen O."/>
            <person name="Magnuson J.K."/>
            <person name="Labbe J."/>
            <person name="Jacobson D."/>
            <person name="Doktycz M.J."/>
            <person name="Veneault-Fourrey C."/>
            <person name="Kuo A."/>
            <person name="Mondo S."/>
            <person name="Calhoun S."/>
            <person name="Riley R."/>
            <person name="Ohm R."/>
            <person name="LaButti K."/>
            <person name="Andreopoulos B."/>
            <person name="Pangilinan J."/>
            <person name="Nolan M."/>
            <person name="Tritt A."/>
            <person name="Clum A."/>
            <person name="Lipzen A."/>
            <person name="Daum C."/>
            <person name="Barry K."/>
            <person name="Grigoriev I.V."/>
            <person name="Vilgalys R."/>
        </authorList>
    </citation>
    <scope>NUCLEOTIDE SEQUENCE</scope>
    <source>
        <strain evidence="9">PMI_201</strain>
    </source>
</reference>
<dbReference type="PANTHER" id="PTHR31944">
    <property type="entry name" value="HEME-RESPONSIVE ZINC FINGER TRANSCRIPTION FACTOR HAP1"/>
    <property type="match status" value="1"/>
</dbReference>
<evidence type="ECO:0000313" key="10">
    <source>
        <dbReference type="Proteomes" id="UP001201262"/>
    </source>
</evidence>
<name>A0AAD4KLT7_9EURO</name>
<dbReference type="GeneID" id="70247357"/>
<dbReference type="CDD" id="cd12148">
    <property type="entry name" value="fungal_TF_MHR"/>
    <property type="match status" value="1"/>
</dbReference>
<evidence type="ECO:0000256" key="4">
    <source>
        <dbReference type="ARBA" id="ARBA00023125"/>
    </source>
</evidence>
<evidence type="ECO:0000256" key="6">
    <source>
        <dbReference type="ARBA" id="ARBA00023242"/>
    </source>
</evidence>
<protein>
    <recommendedName>
        <fullName evidence="8">Xylanolytic transcriptional activator regulatory domain-containing protein</fullName>
    </recommendedName>
</protein>
<dbReference type="GO" id="GO:0005634">
    <property type="term" value="C:nucleus"/>
    <property type="evidence" value="ECO:0007669"/>
    <property type="project" value="TreeGrafter"/>
</dbReference>